<feature type="chain" id="PRO_5018235062" description="Kringle domain-containing protein" evidence="4">
    <location>
        <begin position="24"/>
        <end position="126"/>
    </location>
</feature>
<sequence length="126" mass="14212">MHVERYFLTLTLLQILESTVADAMDNTSTIDLFKCKLSQLGAEYRGFAVTTVGGFRCQSWSAEQPLHKINVDISDSDFPEKSMKLAKNYCRNPTRDPRGPWCYTLEPTVTDDECDVPLCNSGGRCH</sequence>
<dbReference type="InterPro" id="IPR013806">
    <property type="entry name" value="Kringle-like"/>
</dbReference>
<evidence type="ECO:0000256" key="1">
    <source>
        <dbReference type="ARBA" id="ARBA00022572"/>
    </source>
</evidence>
<comment type="caution">
    <text evidence="3">Lacks conserved residue(s) required for the propagation of feature annotation.</text>
</comment>
<feature type="domain" description="Kringle" evidence="5">
    <location>
        <begin position="41"/>
        <end position="119"/>
    </location>
</feature>
<evidence type="ECO:0000259" key="5">
    <source>
        <dbReference type="PROSITE" id="PS50070"/>
    </source>
</evidence>
<dbReference type="InterPro" id="IPR050759">
    <property type="entry name" value="Serine_protease_kringle"/>
</dbReference>
<dbReference type="InterPro" id="IPR038178">
    <property type="entry name" value="Kringle_sf"/>
</dbReference>
<gene>
    <name evidence="6" type="ORF">DMN91_011735</name>
</gene>
<organism evidence="6 7">
    <name type="scientific">Ooceraea biroi</name>
    <name type="common">Clonal raider ant</name>
    <name type="synonym">Cerapachys biroi</name>
    <dbReference type="NCBI Taxonomy" id="2015173"/>
    <lineage>
        <taxon>Eukaryota</taxon>
        <taxon>Metazoa</taxon>
        <taxon>Ecdysozoa</taxon>
        <taxon>Arthropoda</taxon>
        <taxon>Hexapoda</taxon>
        <taxon>Insecta</taxon>
        <taxon>Pterygota</taxon>
        <taxon>Neoptera</taxon>
        <taxon>Endopterygota</taxon>
        <taxon>Hymenoptera</taxon>
        <taxon>Apocrita</taxon>
        <taxon>Aculeata</taxon>
        <taxon>Formicoidea</taxon>
        <taxon>Formicidae</taxon>
        <taxon>Dorylinae</taxon>
        <taxon>Ooceraea</taxon>
    </lineage>
</organism>
<evidence type="ECO:0000256" key="2">
    <source>
        <dbReference type="ARBA" id="ARBA00023157"/>
    </source>
</evidence>
<accession>A0A3L8D684</accession>
<dbReference type="PANTHER" id="PTHR24261">
    <property type="entry name" value="PLASMINOGEN-RELATED"/>
    <property type="match status" value="1"/>
</dbReference>
<evidence type="ECO:0000313" key="6">
    <source>
        <dbReference type="EMBL" id="RLU15977.1"/>
    </source>
</evidence>
<feature type="signal peptide" evidence="4">
    <location>
        <begin position="1"/>
        <end position="23"/>
    </location>
</feature>
<dbReference type="CDD" id="cd00108">
    <property type="entry name" value="KR"/>
    <property type="match status" value="1"/>
</dbReference>
<evidence type="ECO:0000256" key="4">
    <source>
        <dbReference type="SAM" id="SignalP"/>
    </source>
</evidence>
<dbReference type="SMART" id="SM00130">
    <property type="entry name" value="KR"/>
    <property type="match status" value="1"/>
</dbReference>
<protein>
    <recommendedName>
        <fullName evidence="5">Kringle domain-containing protein</fullName>
    </recommendedName>
</protein>
<dbReference type="SUPFAM" id="SSF57440">
    <property type="entry name" value="Kringle-like"/>
    <property type="match status" value="1"/>
</dbReference>
<dbReference type="Proteomes" id="UP000279307">
    <property type="component" value="Chromosome 12"/>
</dbReference>
<dbReference type="InterPro" id="IPR000001">
    <property type="entry name" value="Kringle"/>
</dbReference>
<dbReference type="OrthoDB" id="1915767at2759"/>
<keyword evidence="1 3" id="KW-0420">Kringle</keyword>
<dbReference type="PROSITE" id="PS00021">
    <property type="entry name" value="KRINGLE_1"/>
    <property type="match status" value="1"/>
</dbReference>
<dbReference type="PANTHER" id="PTHR24261:SF7">
    <property type="entry name" value="KRINGLE DOMAIN-CONTAINING PROTEIN"/>
    <property type="match status" value="1"/>
</dbReference>
<keyword evidence="4" id="KW-0732">Signal</keyword>
<evidence type="ECO:0000313" key="7">
    <source>
        <dbReference type="Proteomes" id="UP000279307"/>
    </source>
</evidence>
<reference evidence="6 7" key="1">
    <citation type="journal article" date="2018" name="Genome Res.">
        <title>The genomic architecture and molecular evolution of ant odorant receptors.</title>
        <authorList>
            <person name="McKenzie S.K."/>
            <person name="Kronauer D.J.C."/>
        </authorList>
    </citation>
    <scope>NUCLEOTIDE SEQUENCE [LARGE SCALE GENOMIC DNA]</scope>
    <source>
        <strain evidence="6">Clonal line C1</strain>
    </source>
</reference>
<name>A0A3L8D684_OOCBI</name>
<keyword evidence="2" id="KW-1015">Disulfide bond</keyword>
<dbReference type="PRINTS" id="PR00018">
    <property type="entry name" value="KRINGLE"/>
</dbReference>
<dbReference type="Gene3D" id="2.40.20.10">
    <property type="entry name" value="Plasminogen Kringle 4"/>
    <property type="match status" value="1"/>
</dbReference>
<dbReference type="AlphaFoldDB" id="A0A3L8D684"/>
<dbReference type="Pfam" id="PF00051">
    <property type="entry name" value="Kringle"/>
    <property type="match status" value="1"/>
</dbReference>
<dbReference type="EMBL" id="QOIP01000012">
    <property type="protein sequence ID" value="RLU15977.1"/>
    <property type="molecule type" value="Genomic_DNA"/>
</dbReference>
<proteinExistence type="predicted"/>
<comment type="caution">
    <text evidence="6">The sequence shown here is derived from an EMBL/GenBank/DDBJ whole genome shotgun (WGS) entry which is preliminary data.</text>
</comment>
<dbReference type="InterPro" id="IPR018056">
    <property type="entry name" value="Kringle_CS"/>
</dbReference>
<evidence type="ECO:0000256" key="3">
    <source>
        <dbReference type="PROSITE-ProRule" id="PRU00121"/>
    </source>
</evidence>
<dbReference type="PROSITE" id="PS50070">
    <property type="entry name" value="KRINGLE_2"/>
    <property type="match status" value="1"/>
</dbReference>